<dbReference type="EMBL" id="AZFW01000054">
    <property type="protein sequence ID" value="KRM27187.1"/>
    <property type="molecule type" value="Genomic_DNA"/>
</dbReference>
<protein>
    <submittedName>
        <fullName evidence="2">Uncharacterized protein</fullName>
    </submittedName>
</protein>
<gene>
    <name evidence="2" type="ORF">FC91_GL002746</name>
</gene>
<evidence type="ECO:0000313" key="2">
    <source>
        <dbReference type="EMBL" id="KRM27187.1"/>
    </source>
</evidence>
<organism evidence="2 3">
    <name type="scientific">Schleiferilactobacillus harbinensis DSM 16991</name>
    <dbReference type="NCBI Taxonomy" id="1122147"/>
    <lineage>
        <taxon>Bacteria</taxon>
        <taxon>Bacillati</taxon>
        <taxon>Bacillota</taxon>
        <taxon>Bacilli</taxon>
        <taxon>Lactobacillales</taxon>
        <taxon>Lactobacillaceae</taxon>
        <taxon>Schleiferilactobacillus</taxon>
    </lineage>
</organism>
<sequence length="94" mass="10371">MINGQEGGTMLLEPISAGLIVLLFLMGNKHSIKMVILRIAVFIVAMAICGYQLFRLMPVGNAQVMVITGTLLAILIVPIVLINREIKIRQRLNK</sequence>
<accession>A0A0R1XJW2</accession>
<evidence type="ECO:0000313" key="3">
    <source>
        <dbReference type="Proteomes" id="UP000050949"/>
    </source>
</evidence>
<dbReference type="Proteomes" id="UP000050949">
    <property type="component" value="Unassembled WGS sequence"/>
</dbReference>
<reference evidence="2 3" key="1">
    <citation type="journal article" date="2015" name="Genome Announc.">
        <title>Expanding the biotechnology potential of lactobacilli through comparative genomics of 213 strains and associated genera.</title>
        <authorList>
            <person name="Sun Z."/>
            <person name="Harris H.M."/>
            <person name="McCann A."/>
            <person name="Guo C."/>
            <person name="Argimon S."/>
            <person name="Zhang W."/>
            <person name="Yang X."/>
            <person name="Jeffery I.B."/>
            <person name="Cooney J.C."/>
            <person name="Kagawa T.F."/>
            <person name="Liu W."/>
            <person name="Song Y."/>
            <person name="Salvetti E."/>
            <person name="Wrobel A."/>
            <person name="Rasinkangas P."/>
            <person name="Parkhill J."/>
            <person name="Rea M.C."/>
            <person name="O'Sullivan O."/>
            <person name="Ritari J."/>
            <person name="Douillard F.P."/>
            <person name="Paul Ross R."/>
            <person name="Yang R."/>
            <person name="Briner A.E."/>
            <person name="Felis G.E."/>
            <person name="de Vos W.M."/>
            <person name="Barrangou R."/>
            <person name="Klaenhammer T.R."/>
            <person name="Caufield P.W."/>
            <person name="Cui Y."/>
            <person name="Zhang H."/>
            <person name="O'Toole P.W."/>
        </authorList>
    </citation>
    <scope>NUCLEOTIDE SEQUENCE [LARGE SCALE GENOMIC DNA]</scope>
    <source>
        <strain evidence="2 3">DSM 16991</strain>
    </source>
</reference>
<comment type="caution">
    <text evidence="2">The sequence shown here is derived from an EMBL/GenBank/DDBJ whole genome shotgun (WGS) entry which is preliminary data.</text>
</comment>
<proteinExistence type="predicted"/>
<feature type="transmembrane region" description="Helical" evidence="1">
    <location>
        <begin position="12"/>
        <end position="28"/>
    </location>
</feature>
<evidence type="ECO:0000256" key="1">
    <source>
        <dbReference type="SAM" id="Phobius"/>
    </source>
</evidence>
<keyword evidence="1" id="KW-1133">Transmembrane helix</keyword>
<feature type="transmembrane region" description="Helical" evidence="1">
    <location>
        <begin position="35"/>
        <end position="54"/>
    </location>
</feature>
<keyword evidence="1" id="KW-0472">Membrane</keyword>
<dbReference type="PATRIC" id="fig|1122147.4.peg.2829"/>
<keyword evidence="1" id="KW-0812">Transmembrane</keyword>
<dbReference type="AlphaFoldDB" id="A0A0R1XJW2"/>
<name>A0A0R1XJW2_9LACO</name>
<feature type="transmembrane region" description="Helical" evidence="1">
    <location>
        <begin position="60"/>
        <end position="82"/>
    </location>
</feature>